<evidence type="ECO:0000256" key="1">
    <source>
        <dbReference type="SAM" id="MobiDB-lite"/>
    </source>
</evidence>
<dbReference type="STRING" id="69332.A0A388LHF4"/>
<comment type="caution">
    <text evidence="2">The sequence shown here is derived from an EMBL/GenBank/DDBJ whole genome shotgun (WGS) entry which is preliminary data.</text>
</comment>
<dbReference type="EMBL" id="BFEA01000385">
    <property type="protein sequence ID" value="GBG81746.1"/>
    <property type="molecule type" value="Genomic_DNA"/>
</dbReference>
<proteinExistence type="predicted"/>
<dbReference type="PANTHER" id="PTHR36074:SF1">
    <property type="entry name" value="ISOPENTENYL-DIPHOSPHATE DELTA-ISOMERASE"/>
    <property type="match status" value="1"/>
</dbReference>
<feature type="region of interest" description="Disordered" evidence="1">
    <location>
        <begin position="196"/>
        <end position="216"/>
    </location>
</feature>
<dbReference type="Gramene" id="GBG81746">
    <property type="protein sequence ID" value="GBG81746"/>
    <property type="gene ID" value="CBR_g33924"/>
</dbReference>
<dbReference type="AlphaFoldDB" id="A0A388LHF4"/>
<dbReference type="OrthoDB" id="1925570at2759"/>
<organism evidence="2 3">
    <name type="scientific">Chara braunii</name>
    <name type="common">Braun's stonewort</name>
    <dbReference type="NCBI Taxonomy" id="69332"/>
    <lineage>
        <taxon>Eukaryota</taxon>
        <taxon>Viridiplantae</taxon>
        <taxon>Streptophyta</taxon>
        <taxon>Charophyceae</taxon>
        <taxon>Charales</taxon>
        <taxon>Characeae</taxon>
        <taxon>Chara</taxon>
    </lineage>
</organism>
<keyword evidence="3" id="KW-1185">Reference proteome</keyword>
<gene>
    <name evidence="2" type="ORF">CBR_g33924</name>
</gene>
<dbReference type="PANTHER" id="PTHR36074">
    <property type="entry name" value="ISOPENTENYL-DIPHOSPHATE DELTA-ISOMERASE"/>
    <property type="match status" value="1"/>
</dbReference>
<accession>A0A388LHF4</accession>
<name>A0A388LHF4_CHABU</name>
<protein>
    <submittedName>
        <fullName evidence="2">Uncharacterized protein</fullName>
    </submittedName>
</protein>
<sequence>MGFGEANTRGLALASELVRHGGKRFRMAGNGSAWRELRTGGGGGGVGLAVTSSLVLSGSGSIAAAVAAAAISSLPAAHCESTPGGGGSCTSLWMSSRRVEWTPQEGGHRCRRGCPGGGGREKVSSVEDERWRIRRWWIPVAWCEEMVKAEDGKVYHIELKSLLSAFQGKAFFTTVIRQIITHFMPVVQYYITPDEEDEDDEDPMATAMQSAPPLPPPDVHLHAKRTGLAIARELAVTTTRRVLERVAVKKLSVPLAWKLTKDIQKSALRKAARNFRGSQMFLRMCRTTVRAHVLQIAAAWLVQCVTDLTTCVVRCWRLRRLEKKEIGHLNEDEEGRPIRVEVAVFAEQMAGNTSRAVGSLAMASAGAGLGSLRYMLTMHVTQSVRQSGTGDHVTQ</sequence>
<reference evidence="2 3" key="1">
    <citation type="journal article" date="2018" name="Cell">
        <title>The Chara Genome: Secondary Complexity and Implications for Plant Terrestrialization.</title>
        <authorList>
            <person name="Nishiyama T."/>
            <person name="Sakayama H."/>
            <person name="Vries J.D."/>
            <person name="Buschmann H."/>
            <person name="Saint-Marcoux D."/>
            <person name="Ullrich K.K."/>
            <person name="Haas F.B."/>
            <person name="Vanderstraeten L."/>
            <person name="Becker D."/>
            <person name="Lang D."/>
            <person name="Vosolsobe S."/>
            <person name="Rombauts S."/>
            <person name="Wilhelmsson P.K.I."/>
            <person name="Janitza P."/>
            <person name="Kern R."/>
            <person name="Heyl A."/>
            <person name="Rumpler F."/>
            <person name="Villalobos L.I.A.C."/>
            <person name="Clay J.M."/>
            <person name="Skokan R."/>
            <person name="Toyoda A."/>
            <person name="Suzuki Y."/>
            <person name="Kagoshima H."/>
            <person name="Schijlen E."/>
            <person name="Tajeshwar N."/>
            <person name="Catarino B."/>
            <person name="Hetherington A.J."/>
            <person name="Saltykova A."/>
            <person name="Bonnot C."/>
            <person name="Breuninger H."/>
            <person name="Symeonidi A."/>
            <person name="Radhakrishnan G.V."/>
            <person name="Van Nieuwerburgh F."/>
            <person name="Deforce D."/>
            <person name="Chang C."/>
            <person name="Karol K.G."/>
            <person name="Hedrich R."/>
            <person name="Ulvskov P."/>
            <person name="Glockner G."/>
            <person name="Delwiche C.F."/>
            <person name="Petrasek J."/>
            <person name="Van de Peer Y."/>
            <person name="Friml J."/>
            <person name="Beilby M."/>
            <person name="Dolan L."/>
            <person name="Kohara Y."/>
            <person name="Sugano S."/>
            <person name="Fujiyama A."/>
            <person name="Delaux P.-M."/>
            <person name="Quint M."/>
            <person name="TheiBen G."/>
            <person name="Hagemann M."/>
            <person name="Harholt J."/>
            <person name="Dunand C."/>
            <person name="Zachgo S."/>
            <person name="Langdale J."/>
            <person name="Maumus F."/>
            <person name="Straeten D.V.D."/>
            <person name="Gould S.B."/>
            <person name="Rensing S.A."/>
        </authorList>
    </citation>
    <scope>NUCLEOTIDE SEQUENCE [LARGE SCALE GENOMIC DNA]</scope>
    <source>
        <strain evidence="2 3">S276</strain>
    </source>
</reference>
<evidence type="ECO:0000313" key="3">
    <source>
        <dbReference type="Proteomes" id="UP000265515"/>
    </source>
</evidence>
<dbReference type="Proteomes" id="UP000265515">
    <property type="component" value="Unassembled WGS sequence"/>
</dbReference>
<evidence type="ECO:0000313" key="2">
    <source>
        <dbReference type="EMBL" id="GBG81746.1"/>
    </source>
</evidence>